<dbReference type="Proteomes" id="UP001146351">
    <property type="component" value="Unassembled WGS sequence"/>
</dbReference>
<name>A0A9W9HUK2_9EURO</name>
<comment type="caution">
    <text evidence="2">The sequence shown here is derived from an EMBL/GenBank/DDBJ whole genome shotgun (WGS) entry which is preliminary data.</text>
</comment>
<dbReference type="OrthoDB" id="4509855at2759"/>
<feature type="compositionally biased region" description="Basic and acidic residues" evidence="1">
    <location>
        <begin position="49"/>
        <end position="69"/>
    </location>
</feature>
<feature type="compositionally biased region" description="Basic residues" evidence="1">
    <location>
        <begin position="38"/>
        <end position="47"/>
    </location>
</feature>
<accession>A0A9W9HUK2</accession>
<evidence type="ECO:0000256" key="1">
    <source>
        <dbReference type="SAM" id="MobiDB-lite"/>
    </source>
</evidence>
<evidence type="ECO:0000313" key="2">
    <source>
        <dbReference type="EMBL" id="KAJ5155299.1"/>
    </source>
</evidence>
<dbReference type="AlphaFoldDB" id="A0A9W9HUK2"/>
<proteinExistence type="predicted"/>
<organism evidence="2 3">
    <name type="scientific">Penicillium capsulatum</name>
    <dbReference type="NCBI Taxonomy" id="69766"/>
    <lineage>
        <taxon>Eukaryota</taxon>
        <taxon>Fungi</taxon>
        <taxon>Dikarya</taxon>
        <taxon>Ascomycota</taxon>
        <taxon>Pezizomycotina</taxon>
        <taxon>Eurotiomycetes</taxon>
        <taxon>Eurotiomycetidae</taxon>
        <taxon>Eurotiales</taxon>
        <taxon>Aspergillaceae</taxon>
        <taxon>Penicillium</taxon>
    </lineage>
</organism>
<dbReference type="EMBL" id="JAPQKO010000006">
    <property type="protein sequence ID" value="KAJ5155299.1"/>
    <property type="molecule type" value="Genomic_DNA"/>
</dbReference>
<reference evidence="2" key="1">
    <citation type="submission" date="2022-11" db="EMBL/GenBank/DDBJ databases">
        <authorList>
            <person name="Petersen C."/>
        </authorList>
    </citation>
    <scope>NUCLEOTIDE SEQUENCE</scope>
    <source>
        <strain evidence="2">IBT 21917</strain>
    </source>
</reference>
<keyword evidence="3" id="KW-1185">Reference proteome</keyword>
<feature type="region of interest" description="Disordered" evidence="1">
    <location>
        <begin position="1"/>
        <end position="81"/>
    </location>
</feature>
<sequence length="81" mass="9053">MSGILHKAKDAIHPHHGEKASEKNTSTRANQSDNQSHHQSHQSHQKPHLSQEERERLEFNADRGFDHAVKGSHGAGVGFEE</sequence>
<evidence type="ECO:0000313" key="3">
    <source>
        <dbReference type="Proteomes" id="UP001146351"/>
    </source>
</evidence>
<gene>
    <name evidence="2" type="ORF">N7492_008102</name>
</gene>
<feature type="compositionally biased region" description="Basic and acidic residues" evidence="1">
    <location>
        <begin position="7"/>
        <end position="22"/>
    </location>
</feature>
<protein>
    <submittedName>
        <fullName evidence="2">Uncharacterized protein</fullName>
    </submittedName>
</protein>
<reference evidence="2" key="2">
    <citation type="journal article" date="2023" name="IMA Fungus">
        <title>Comparative genomic study of the Penicillium genus elucidates a diverse pangenome and 15 lateral gene transfer events.</title>
        <authorList>
            <person name="Petersen C."/>
            <person name="Sorensen T."/>
            <person name="Nielsen M.R."/>
            <person name="Sondergaard T.E."/>
            <person name="Sorensen J.L."/>
            <person name="Fitzpatrick D.A."/>
            <person name="Frisvad J.C."/>
            <person name="Nielsen K.L."/>
        </authorList>
    </citation>
    <scope>NUCLEOTIDE SEQUENCE</scope>
    <source>
        <strain evidence="2">IBT 21917</strain>
    </source>
</reference>